<reference evidence="1 2" key="1">
    <citation type="submission" date="2020-09" db="EMBL/GenBank/DDBJ databases">
        <title>Methylomonas albis sp. nov. and Methylomonas fluvii sp. nov.: Two cold-adapted methanotrophs from the River Elbe and an amended description of Methylovulum psychrotolerans strain Eb1.</title>
        <authorList>
            <person name="Bussmann I.K."/>
            <person name="Klings K.-W."/>
            <person name="Warnstedt J."/>
            <person name="Hoppert M."/>
            <person name="Saborowski A."/>
            <person name="Horn F."/>
            <person name="Liebner S."/>
        </authorList>
    </citation>
    <scope>NUCLEOTIDE SEQUENCE [LARGE SCALE GENOMIC DNA]</scope>
    <source>
        <strain evidence="1 2">EbB</strain>
    </source>
</reference>
<evidence type="ECO:0000313" key="2">
    <source>
        <dbReference type="Proteomes" id="UP000641152"/>
    </source>
</evidence>
<keyword evidence="2" id="KW-1185">Reference proteome</keyword>
<accession>A0ABR9DFC2</accession>
<dbReference type="RefSeq" id="WP_192394558.1">
    <property type="nucleotide sequence ID" value="NZ_CAJHIU010000002.1"/>
</dbReference>
<dbReference type="EMBL" id="JACXST010000002">
    <property type="protein sequence ID" value="MBD9361788.1"/>
    <property type="molecule type" value="Genomic_DNA"/>
</dbReference>
<comment type="caution">
    <text evidence="1">The sequence shown here is derived from an EMBL/GenBank/DDBJ whole genome shotgun (WGS) entry which is preliminary data.</text>
</comment>
<dbReference type="Proteomes" id="UP000641152">
    <property type="component" value="Unassembled WGS sequence"/>
</dbReference>
<gene>
    <name evidence="1" type="ORF">EBB_14920</name>
</gene>
<name>A0ABR9DFC2_9GAMM</name>
<organism evidence="1 2">
    <name type="scientific">Methylomonas fluvii</name>
    <dbReference type="NCBI Taxonomy" id="1854564"/>
    <lineage>
        <taxon>Bacteria</taxon>
        <taxon>Pseudomonadati</taxon>
        <taxon>Pseudomonadota</taxon>
        <taxon>Gammaproteobacteria</taxon>
        <taxon>Methylococcales</taxon>
        <taxon>Methylococcaceae</taxon>
        <taxon>Methylomonas</taxon>
    </lineage>
</organism>
<sequence length="150" mass="16833">MSLLPSIADVPHLWSQDGSLRDVYFVGTTLAHWKRFLAFVRNSKNHYAFDGEETSLPSIEEIFANRDGHHMLTVTTSGVSINCHFFIAGEIELDIDPREIHGKNEHEAVLGFIASLAHAIERPALLTPENGIDVPFLSFEPNQRTWTVHG</sequence>
<proteinExistence type="predicted"/>
<protein>
    <submittedName>
        <fullName evidence="1">Uncharacterized protein</fullName>
    </submittedName>
</protein>
<evidence type="ECO:0000313" key="1">
    <source>
        <dbReference type="EMBL" id="MBD9361788.1"/>
    </source>
</evidence>